<sequence length="254" mass="28685">MSSSEAEEGALVIDDGETAPAAAAAGPGVAGASRARAAQIDDERALLDAHFVGLVRGYEQLYMRDHPFYGSRRRSNAIWAEIGTIVNQPAEECKKRWKRLRGTYYNYLERARTGSKERPRPAHEMMMTFLDRPCPAANTNHNRLSKTVHEYHKEASENDYVEHRRPSESDVRDVDQSSEDLNSETAAPAHTLQDSSEDEDDVVDFFVELGESVKDLPEAVRIHVKREAFRIVTDAEEMLYQRKLGLDAQMNMSE</sequence>
<dbReference type="PANTHER" id="PTHR12243:SF67">
    <property type="entry name" value="COREPRESSOR OF PANGOLIN, ISOFORM A-RELATED"/>
    <property type="match status" value="1"/>
</dbReference>
<dbReference type="SMART" id="SM00595">
    <property type="entry name" value="MADF"/>
    <property type="match status" value="1"/>
</dbReference>
<dbReference type="PROSITE" id="PS51029">
    <property type="entry name" value="MADF"/>
    <property type="match status" value="1"/>
</dbReference>
<feature type="compositionally biased region" description="Basic and acidic residues" evidence="1">
    <location>
        <begin position="152"/>
        <end position="175"/>
    </location>
</feature>
<organism evidence="3 4">
    <name type="scientific">Mythimna separata</name>
    <name type="common">Oriental armyworm</name>
    <name type="synonym">Pseudaletia separata</name>
    <dbReference type="NCBI Taxonomy" id="271217"/>
    <lineage>
        <taxon>Eukaryota</taxon>
        <taxon>Metazoa</taxon>
        <taxon>Ecdysozoa</taxon>
        <taxon>Arthropoda</taxon>
        <taxon>Hexapoda</taxon>
        <taxon>Insecta</taxon>
        <taxon>Pterygota</taxon>
        <taxon>Neoptera</taxon>
        <taxon>Endopterygota</taxon>
        <taxon>Lepidoptera</taxon>
        <taxon>Glossata</taxon>
        <taxon>Ditrysia</taxon>
        <taxon>Noctuoidea</taxon>
        <taxon>Noctuidae</taxon>
        <taxon>Noctuinae</taxon>
        <taxon>Hadenini</taxon>
        <taxon>Mythimna</taxon>
    </lineage>
</organism>
<feature type="region of interest" description="Disordered" evidence="1">
    <location>
        <begin position="152"/>
        <end position="198"/>
    </location>
</feature>
<feature type="domain" description="MADF" evidence="2">
    <location>
        <begin position="50"/>
        <end position="135"/>
    </location>
</feature>
<evidence type="ECO:0000313" key="4">
    <source>
        <dbReference type="Proteomes" id="UP001231518"/>
    </source>
</evidence>
<evidence type="ECO:0000256" key="1">
    <source>
        <dbReference type="SAM" id="MobiDB-lite"/>
    </source>
</evidence>
<dbReference type="Pfam" id="PF10545">
    <property type="entry name" value="MADF_DNA_bdg"/>
    <property type="match status" value="1"/>
</dbReference>
<comment type="caution">
    <text evidence="3">The sequence shown here is derived from an EMBL/GenBank/DDBJ whole genome shotgun (WGS) entry which is preliminary data.</text>
</comment>
<name>A0AAD7YDE4_MYTSE</name>
<dbReference type="GO" id="GO:0005634">
    <property type="term" value="C:nucleus"/>
    <property type="evidence" value="ECO:0007669"/>
    <property type="project" value="TreeGrafter"/>
</dbReference>
<dbReference type="GO" id="GO:0005667">
    <property type="term" value="C:transcription regulator complex"/>
    <property type="evidence" value="ECO:0007669"/>
    <property type="project" value="TreeGrafter"/>
</dbReference>
<dbReference type="EMBL" id="JARGEI010000021">
    <property type="protein sequence ID" value="KAJ8712020.1"/>
    <property type="molecule type" value="Genomic_DNA"/>
</dbReference>
<dbReference type="GO" id="GO:0006357">
    <property type="term" value="P:regulation of transcription by RNA polymerase II"/>
    <property type="evidence" value="ECO:0007669"/>
    <property type="project" value="TreeGrafter"/>
</dbReference>
<dbReference type="PANTHER" id="PTHR12243">
    <property type="entry name" value="MADF DOMAIN TRANSCRIPTION FACTOR"/>
    <property type="match status" value="1"/>
</dbReference>
<gene>
    <name evidence="3" type="ORF">PYW07_004862</name>
</gene>
<proteinExistence type="predicted"/>
<accession>A0AAD7YDE4</accession>
<dbReference type="InterPro" id="IPR039353">
    <property type="entry name" value="TF_Adf1"/>
</dbReference>
<evidence type="ECO:0000259" key="2">
    <source>
        <dbReference type="PROSITE" id="PS51029"/>
    </source>
</evidence>
<dbReference type="InterPro" id="IPR006578">
    <property type="entry name" value="MADF-dom"/>
</dbReference>
<dbReference type="Proteomes" id="UP001231518">
    <property type="component" value="Chromosome 17"/>
</dbReference>
<evidence type="ECO:0000313" key="3">
    <source>
        <dbReference type="EMBL" id="KAJ8712020.1"/>
    </source>
</evidence>
<keyword evidence="4" id="KW-1185">Reference proteome</keyword>
<reference evidence="3" key="1">
    <citation type="submission" date="2023-03" db="EMBL/GenBank/DDBJ databases">
        <title>Chromosome-level genomes of two armyworms, Mythimna separata and Mythimna loreyi, provide insights into the biosynthesis and reception of sex pheromones.</title>
        <authorList>
            <person name="Zhao H."/>
        </authorList>
    </citation>
    <scope>NUCLEOTIDE SEQUENCE</scope>
    <source>
        <strain evidence="3">BeijingLab</strain>
        <tissue evidence="3">Pupa</tissue>
    </source>
</reference>
<dbReference type="AlphaFoldDB" id="A0AAD7YDE4"/>
<protein>
    <recommendedName>
        <fullName evidence="2">MADF domain-containing protein</fullName>
    </recommendedName>
</protein>